<comment type="subcellular location">
    <subcellularLocation>
        <location evidence="1">Fimbrium</location>
    </subcellularLocation>
</comment>
<dbReference type="Proteomes" id="UP000251584">
    <property type="component" value="Unassembled WGS sequence"/>
</dbReference>
<comment type="similarity">
    <text evidence="2">Belongs to the fimbrial protein family.</text>
</comment>
<protein>
    <submittedName>
        <fullName evidence="6">Fimbrial protein</fullName>
    </submittedName>
</protein>
<gene>
    <name evidence="6" type="primary">fimF_2</name>
    <name evidence="6" type="ORF">NCTC10786_05703</name>
</gene>
<dbReference type="InterPro" id="IPR008966">
    <property type="entry name" value="Adhesion_dom_sf"/>
</dbReference>
<organism evidence="6 7">
    <name type="scientific">Citrobacter koseri</name>
    <name type="common">Citrobacter diversus</name>
    <dbReference type="NCBI Taxonomy" id="545"/>
    <lineage>
        <taxon>Bacteria</taxon>
        <taxon>Pseudomonadati</taxon>
        <taxon>Pseudomonadota</taxon>
        <taxon>Gammaproteobacteria</taxon>
        <taxon>Enterobacterales</taxon>
        <taxon>Enterobacteriaceae</taxon>
        <taxon>Citrobacter</taxon>
    </lineage>
</organism>
<evidence type="ECO:0000256" key="3">
    <source>
        <dbReference type="ARBA" id="ARBA00022729"/>
    </source>
</evidence>
<evidence type="ECO:0000313" key="6">
    <source>
        <dbReference type="EMBL" id="SQB40597.1"/>
    </source>
</evidence>
<keyword evidence="4" id="KW-0281">Fimbrium</keyword>
<reference evidence="6 7" key="1">
    <citation type="submission" date="2018-06" db="EMBL/GenBank/DDBJ databases">
        <authorList>
            <consortium name="Pathogen Informatics"/>
            <person name="Doyle S."/>
        </authorList>
    </citation>
    <scope>NUCLEOTIDE SEQUENCE [LARGE SCALE GENOMIC DNA]</scope>
    <source>
        <strain evidence="6 7">NCTC10786</strain>
    </source>
</reference>
<proteinExistence type="inferred from homology"/>
<keyword evidence="3" id="KW-0732">Signal</keyword>
<dbReference type="Pfam" id="PF00419">
    <property type="entry name" value="Fimbrial"/>
    <property type="match status" value="1"/>
</dbReference>
<dbReference type="InterPro" id="IPR050263">
    <property type="entry name" value="Bact_Fimbrial_Adh_Pro"/>
</dbReference>
<evidence type="ECO:0000256" key="1">
    <source>
        <dbReference type="ARBA" id="ARBA00004561"/>
    </source>
</evidence>
<dbReference type="AlphaFoldDB" id="A0A2X2WM19"/>
<sequence>MSKIRFVKTSTSLTAGSTSVFDPMYMRHYQTYGGSTSVGSGTYMIADFLAGGLIISTTGGTCTTSDVTVNLPAVSRTDFSGIGYTAARTDFNLNFTKCPAGLSSISYLFTPTTAIIDNANGVFALASTSTVSGVGIQLLDDQNIPLSFNTAYLLTDYDPAQDNANYTVPLRAGLYQTAANVSSGDVRGAVTFTLVYK</sequence>
<evidence type="ECO:0000259" key="5">
    <source>
        <dbReference type="Pfam" id="PF00419"/>
    </source>
</evidence>
<dbReference type="GO" id="GO:0043709">
    <property type="term" value="P:cell adhesion involved in single-species biofilm formation"/>
    <property type="evidence" value="ECO:0007669"/>
    <property type="project" value="TreeGrafter"/>
</dbReference>
<dbReference type="InterPro" id="IPR000259">
    <property type="entry name" value="Adhesion_dom_fimbrial"/>
</dbReference>
<name>A0A2X2WM19_CITKO</name>
<dbReference type="SUPFAM" id="SSF49401">
    <property type="entry name" value="Bacterial adhesins"/>
    <property type="match status" value="1"/>
</dbReference>
<dbReference type="PANTHER" id="PTHR33420:SF3">
    <property type="entry name" value="FIMBRIAL SUBUNIT ELFA"/>
    <property type="match status" value="1"/>
</dbReference>
<dbReference type="Gene3D" id="2.60.40.1090">
    <property type="entry name" value="Fimbrial-type adhesion domain"/>
    <property type="match status" value="1"/>
</dbReference>
<dbReference type="InterPro" id="IPR036937">
    <property type="entry name" value="Adhesion_dom_fimbrial_sf"/>
</dbReference>
<feature type="domain" description="Fimbrial-type adhesion" evidence="5">
    <location>
        <begin position="58"/>
        <end position="196"/>
    </location>
</feature>
<evidence type="ECO:0000256" key="4">
    <source>
        <dbReference type="ARBA" id="ARBA00023263"/>
    </source>
</evidence>
<evidence type="ECO:0000256" key="2">
    <source>
        <dbReference type="ARBA" id="ARBA00006671"/>
    </source>
</evidence>
<dbReference type="EMBL" id="UAVY01000010">
    <property type="protein sequence ID" value="SQB40597.1"/>
    <property type="molecule type" value="Genomic_DNA"/>
</dbReference>
<accession>A0A2X2WM19</accession>
<evidence type="ECO:0000313" key="7">
    <source>
        <dbReference type="Proteomes" id="UP000251584"/>
    </source>
</evidence>
<dbReference type="PANTHER" id="PTHR33420">
    <property type="entry name" value="FIMBRIAL SUBUNIT ELFA-RELATED"/>
    <property type="match status" value="1"/>
</dbReference>
<dbReference type="GO" id="GO:0009289">
    <property type="term" value="C:pilus"/>
    <property type="evidence" value="ECO:0007669"/>
    <property type="project" value="UniProtKB-SubCell"/>
</dbReference>